<dbReference type="EMBL" id="RZNX01000001">
    <property type="protein sequence ID" value="RUT36347.1"/>
    <property type="molecule type" value="Genomic_DNA"/>
</dbReference>
<dbReference type="Proteomes" id="UP000272464">
    <property type="component" value="Unassembled WGS sequence"/>
</dbReference>
<evidence type="ECO:0000313" key="2">
    <source>
        <dbReference type="Proteomes" id="UP000272464"/>
    </source>
</evidence>
<name>A0A3S1E2C2_9BACL</name>
<sequence length="108" mass="12332">MARVGVLTEFDIDAHAPAILLVKLEPEERIWSSIMYLEITPPWESFEPEEFGDVTGITVLLEDLILIPGKADFIGIDLPRIYQRHQALDVDQLIIRLQDIEEVLSAYN</sequence>
<protein>
    <submittedName>
        <fullName evidence="1">Uncharacterized protein</fullName>
    </submittedName>
</protein>
<organism evidence="1 2">
    <name type="scientific">Paenibacillus zeisoli</name>
    <dbReference type="NCBI Taxonomy" id="2496267"/>
    <lineage>
        <taxon>Bacteria</taxon>
        <taxon>Bacillati</taxon>
        <taxon>Bacillota</taxon>
        <taxon>Bacilli</taxon>
        <taxon>Bacillales</taxon>
        <taxon>Paenibacillaceae</taxon>
        <taxon>Paenibacillus</taxon>
    </lineage>
</organism>
<reference evidence="1 2" key="1">
    <citation type="submission" date="2018-12" db="EMBL/GenBank/DDBJ databases">
        <authorList>
            <person name="Sun L."/>
            <person name="Chen Z."/>
        </authorList>
    </citation>
    <scope>NUCLEOTIDE SEQUENCE [LARGE SCALE GENOMIC DNA]</scope>
    <source>
        <strain evidence="1 2">3-5-3</strain>
    </source>
</reference>
<comment type="caution">
    <text evidence="1">The sequence shown here is derived from an EMBL/GenBank/DDBJ whole genome shotgun (WGS) entry which is preliminary data.</text>
</comment>
<accession>A0A3S1E2C2</accession>
<proteinExistence type="predicted"/>
<dbReference type="OrthoDB" id="2616721at2"/>
<gene>
    <name evidence="1" type="ORF">EJP77_05015</name>
</gene>
<dbReference type="AlphaFoldDB" id="A0A3S1E2C2"/>
<keyword evidence="2" id="KW-1185">Reference proteome</keyword>
<evidence type="ECO:0000313" key="1">
    <source>
        <dbReference type="EMBL" id="RUT36347.1"/>
    </source>
</evidence>
<dbReference type="RefSeq" id="WP_127198040.1">
    <property type="nucleotide sequence ID" value="NZ_RZNX01000001.1"/>
</dbReference>